<dbReference type="PROSITE" id="PS00211">
    <property type="entry name" value="ABC_TRANSPORTER_1"/>
    <property type="match status" value="1"/>
</dbReference>
<feature type="domain" description="ABC transporter" evidence="4">
    <location>
        <begin position="6"/>
        <end position="253"/>
    </location>
</feature>
<reference evidence="5" key="1">
    <citation type="journal article" date="2020" name="mSystems">
        <title>Genome- and Community-Level Interaction Insights into Carbon Utilization and Element Cycling Functions of Hydrothermarchaeota in Hydrothermal Sediment.</title>
        <authorList>
            <person name="Zhou Z."/>
            <person name="Liu Y."/>
            <person name="Xu W."/>
            <person name="Pan J."/>
            <person name="Luo Z.H."/>
            <person name="Li M."/>
        </authorList>
    </citation>
    <scope>NUCLEOTIDE SEQUENCE [LARGE SCALE GENOMIC DNA]</scope>
    <source>
        <strain evidence="5">SpSt-618</strain>
    </source>
</reference>
<dbReference type="InterPro" id="IPR027417">
    <property type="entry name" value="P-loop_NTPase"/>
</dbReference>
<gene>
    <name evidence="5" type="ORF">ENT87_03380</name>
</gene>
<evidence type="ECO:0000256" key="1">
    <source>
        <dbReference type="ARBA" id="ARBA00022448"/>
    </source>
</evidence>
<keyword evidence="2" id="KW-0547">Nucleotide-binding</keyword>
<dbReference type="SUPFAM" id="SSF52540">
    <property type="entry name" value="P-loop containing nucleoside triphosphate hydrolases"/>
    <property type="match status" value="1"/>
</dbReference>
<sequence length="322" mass="36833">MGEALLELKNVVKIFRYGLFGFEFRAIDDVSISLEDKPFIFTIAGESGSGKTTLARIILGVHVPEYGEVLYKGRNIHKLKGEDLVWFRKEVQAVFQDPYASFNPLKKVYNYLYETAKNVAKIKTDEIDAHIEEVLKRVGLSLEKVKGKYPSEFSGGELQRVSIARALITRPRLILADEPVSMLDASLRVTIVNLFKEFKDDLKISFIYITHDLSTAYYISDYIAIMYRGWVVEQGPVDKVLTEPKHPYTQTLLLSAPMPDPKWREKWLKAIKLTGTIEEKEFLAKGCKYAARCPYATKKCLENVPPDFIANSVKVKCWLYEK</sequence>
<evidence type="ECO:0000259" key="4">
    <source>
        <dbReference type="PROSITE" id="PS50893"/>
    </source>
</evidence>
<protein>
    <submittedName>
        <fullName evidence="5">ABC transporter ATP-binding protein</fullName>
    </submittedName>
</protein>
<accession>A0A7J3I7L6</accession>
<dbReference type="AlphaFoldDB" id="A0A7J3I7L6"/>
<dbReference type="Pfam" id="PF08352">
    <property type="entry name" value="oligo_HPY"/>
    <property type="match status" value="1"/>
</dbReference>
<dbReference type="GO" id="GO:0016887">
    <property type="term" value="F:ATP hydrolysis activity"/>
    <property type="evidence" value="ECO:0007669"/>
    <property type="project" value="InterPro"/>
</dbReference>
<dbReference type="CDD" id="cd03257">
    <property type="entry name" value="ABC_NikE_OppD_transporters"/>
    <property type="match status" value="1"/>
</dbReference>
<proteinExistence type="predicted"/>
<evidence type="ECO:0000313" key="5">
    <source>
        <dbReference type="EMBL" id="HGN36575.1"/>
    </source>
</evidence>
<dbReference type="PANTHER" id="PTHR43230:SF1">
    <property type="entry name" value="OLIGOPEPTIDE ABC TRANSPORTER, ATP-BINDING PROTEIN"/>
    <property type="match status" value="1"/>
</dbReference>
<organism evidence="5">
    <name type="scientific">Ignisphaera aggregans</name>
    <dbReference type="NCBI Taxonomy" id="334771"/>
    <lineage>
        <taxon>Archaea</taxon>
        <taxon>Thermoproteota</taxon>
        <taxon>Thermoprotei</taxon>
        <taxon>Desulfurococcales</taxon>
        <taxon>Desulfurococcaceae</taxon>
        <taxon>Ignisphaera</taxon>
    </lineage>
</organism>
<dbReference type="Gene3D" id="3.40.50.300">
    <property type="entry name" value="P-loop containing nucleotide triphosphate hydrolases"/>
    <property type="match status" value="1"/>
</dbReference>
<comment type="caution">
    <text evidence="5">The sequence shown here is derived from an EMBL/GenBank/DDBJ whole genome shotgun (WGS) entry which is preliminary data.</text>
</comment>
<dbReference type="SMART" id="SM00382">
    <property type="entry name" value="AAA"/>
    <property type="match status" value="1"/>
</dbReference>
<dbReference type="InterPro" id="IPR003593">
    <property type="entry name" value="AAA+_ATPase"/>
</dbReference>
<evidence type="ECO:0000256" key="3">
    <source>
        <dbReference type="ARBA" id="ARBA00022840"/>
    </source>
</evidence>
<dbReference type="InterPro" id="IPR013563">
    <property type="entry name" value="Oligopep_ABC_C"/>
</dbReference>
<dbReference type="PROSITE" id="PS50893">
    <property type="entry name" value="ABC_TRANSPORTER_2"/>
    <property type="match status" value="1"/>
</dbReference>
<dbReference type="NCBIfam" id="TIGR01727">
    <property type="entry name" value="oligo_HPY"/>
    <property type="match status" value="1"/>
</dbReference>
<dbReference type="GO" id="GO:0005524">
    <property type="term" value="F:ATP binding"/>
    <property type="evidence" value="ECO:0007669"/>
    <property type="project" value="UniProtKB-KW"/>
</dbReference>
<dbReference type="InterPro" id="IPR017871">
    <property type="entry name" value="ABC_transporter-like_CS"/>
</dbReference>
<dbReference type="InterPro" id="IPR003439">
    <property type="entry name" value="ABC_transporter-like_ATP-bd"/>
</dbReference>
<evidence type="ECO:0000256" key="2">
    <source>
        <dbReference type="ARBA" id="ARBA00022741"/>
    </source>
</evidence>
<keyword evidence="3 5" id="KW-0067">ATP-binding</keyword>
<dbReference type="Pfam" id="PF00005">
    <property type="entry name" value="ABC_tran"/>
    <property type="match status" value="1"/>
</dbReference>
<keyword evidence="1" id="KW-0813">Transport</keyword>
<dbReference type="GO" id="GO:0015833">
    <property type="term" value="P:peptide transport"/>
    <property type="evidence" value="ECO:0007669"/>
    <property type="project" value="InterPro"/>
</dbReference>
<dbReference type="EMBL" id="DTAI01000094">
    <property type="protein sequence ID" value="HGN36575.1"/>
    <property type="molecule type" value="Genomic_DNA"/>
</dbReference>
<dbReference type="PANTHER" id="PTHR43230">
    <property type="entry name" value="ABC-TYPE DIPEPTIDE/OLIGOPEPTIDE TRANSPORT SYSTEM, ATPASE COMPONENT"/>
    <property type="match status" value="1"/>
</dbReference>
<name>A0A7J3I7L6_9CREN</name>